<dbReference type="OrthoDB" id="10437919at2759"/>
<accession>V5GEY3</accession>
<feature type="region of interest" description="Disordered" evidence="1">
    <location>
        <begin position="381"/>
        <end position="419"/>
    </location>
</feature>
<organism evidence="2 3">
    <name type="scientific">Byssochlamys spectabilis (strain No. 5 / NBRC 109023)</name>
    <name type="common">Paecilomyces variotii</name>
    <dbReference type="NCBI Taxonomy" id="1356009"/>
    <lineage>
        <taxon>Eukaryota</taxon>
        <taxon>Fungi</taxon>
        <taxon>Dikarya</taxon>
        <taxon>Ascomycota</taxon>
        <taxon>Pezizomycotina</taxon>
        <taxon>Eurotiomycetes</taxon>
        <taxon>Eurotiomycetidae</taxon>
        <taxon>Eurotiales</taxon>
        <taxon>Thermoascaceae</taxon>
        <taxon>Paecilomyces</taxon>
    </lineage>
</organism>
<name>V5GEY3_BYSSN</name>
<dbReference type="eggNOG" id="ENOG502RQTV">
    <property type="taxonomic scope" value="Eukaryota"/>
</dbReference>
<evidence type="ECO:0000313" key="2">
    <source>
        <dbReference type="EMBL" id="GAD99512.1"/>
    </source>
</evidence>
<feature type="compositionally biased region" description="Basic residues" evidence="1">
    <location>
        <begin position="32"/>
        <end position="46"/>
    </location>
</feature>
<proteinExistence type="predicted"/>
<keyword evidence="3" id="KW-1185">Reference proteome</keyword>
<dbReference type="InterPro" id="IPR000048">
    <property type="entry name" value="IQ_motif_EF-hand-BS"/>
</dbReference>
<feature type="compositionally biased region" description="Basic and acidic residues" evidence="1">
    <location>
        <begin position="20"/>
        <end position="29"/>
    </location>
</feature>
<reference evidence="3" key="1">
    <citation type="journal article" date="2014" name="Genome Announc.">
        <title>Draft genome sequence of the formaldehyde-resistant fungus Byssochlamys spectabilis No. 5 (anamorph Paecilomyces variotii No. 5) (NBRC109023).</title>
        <authorList>
            <person name="Oka T."/>
            <person name="Ekino K."/>
            <person name="Fukuda K."/>
            <person name="Nomura Y."/>
        </authorList>
    </citation>
    <scope>NUCLEOTIDE SEQUENCE [LARGE SCALE GENOMIC DNA]</scope>
    <source>
        <strain evidence="3">No. 5 / NBRC 109023</strain>
    </source>
</reference>
<dbReference type="Pfam" id="PF00612">
    <property type="entry name" value="IQ"/>
    <property type="match status" value="1"/>
</dbReference>
<feature type="compositionally biased region" description="Basic and acidic residues" evidence="1">
    <location>
        <begin position="381"/>
        <end position="403"/>
    </location>
</feature>
<evidence type="ECO:0000256" key="1">
    <source>
        <dbReference type="SAM" id="MobiDB-lite"/>
    </source>
</evidence>
<sequence length="514" mass="58780">MTGKKRQAPQDPDYSPSGDISKKARDATQKKNPPKKQSPRKRRKQKTKADFQKEATQAKKDLKSVGQEIEKLVIENQELRAALRQKSTPDQGIDDMAIQNKFDDIIDDAYNWTRMYSCDGRPSEQAVRCLKEHALISSTEWLNCREEDIIEMARLPISSNIFLNSILTRFIFEELILRPFVTLPGDPSQRRATLGNEYAVSDLSKMLQQLTDQFYNDDRYGATKWISHTLNMVYPSRPGSTDHARKSCPDKFYEDIAAAFFESYANCLIREDIKVAESKKDLILLFRKANELRIDIWKQSVDIRPHLLGSIGLGEAFQPGSNIMKAHSSIPQDIAPGSRLWMAITPAVTAYWLNSVGEERSKVWAKAVVWAGCTRQLRPDGSLDKRPDAISKKDFDKESHQENSESFNELNKGYDTASPPEVKMEKIKSSSGSFTNSVTESLSSEELPAEFYDDILALKENDNMIMEIIDLQSHARSMLYFNEQEEIKSRLRFEESAIIRLQARIRGHLVRLRK</sequence>
<gene>
    <name evidence="2" type="ORF">PVAR5_8227</name>
</gene>
<dbReference type="HOGENOM" id="CLU_529949_0_0_1"/>
<feature type="compositionally biased region" description="Basic and acidic residues" evidence="1">
    <location>
        <begin position="47"/>
        <end position="62"/>
    </location>
</feature>
<dbReference type="InParanoid" id="V5GEY3"/>
<feature type="region of interest" description="Disordered" evidence="1">
    <location>
        <begin position="1"/>
        <end position="62"/>
    </location>
</feature>
<evidence type="ECO:0000313" key="3">
    <source>
        <dbReference type="Proteomes" id="UP000018001"/>
    </source>
</evidence>
<comment type="caution">
    <text evidence="2">The sequence shown here is derived from an EMBL/GenBank/DDBJ whole genome shotgun (WGS) entry which is preliminary data.</text>
</comment>
<dbReference type="EMBL" id="BAUL01000300">
    <property type="protein sequence ID" value="GAD99512.1"/>
    <property type="molecule type" value="Genomic_DNA"/>
</dbReference>
<protein>
    <submittedName>
        <fullName evidence="2">Uncharacterized protein</fullName>
    </submittedName>
</protein>
<dbReference type="Proteomes" id="UP000018001">
    <property type="component" value="Unassembled WGS sequence"/>
</dbReference>
<dbReference type="PROSITE" id="PS50096">
    <property type="entry name" value="IQ"/>
    <property type="match status" value="1"/>
</dbReference>
<dbReference type="AlphaFoldDB" id="V5GEY3"/>